<protein>
    <submittedName>
        <fullName evidence="1">DUF429 domain-containing protein</fullName>
    </submittedName>
</protein>
<reference evidence="1" key="1">
    <citation type="submission" date="2021-01" db="EMBL/GenBank/DDBJ databases">
        <authorList>
            <person name="Sun Q."/>
        </authorList>
    </citation>
    <scope>NUCLEOTIDE SEQUENCE</scope>
    <source>
        <strain evidence="1">YIM B02566</strain>
    </source>
</reference>
<name>A0ACC5QXF1_9HYPH</name>
<dbReference type="EMBL" id="JAENHL010000003">
    <property type="protein sequence ID" value="MBK1864891.1"/>
    <property type="molecule type" value="Genomic_DNA"/>
</dbReference>
<sequence>MSTFPDHALVAGVDGCPAGWIAVTWDGGPALASHLCRNFAEVMALTATIIAVDMPIGLPESSGRPPERAVRQRLGERQSSVFAVPSQTAIYCDDYAEACRVNLLHSDPPRKVSKQCFHLFPKMREIDALVTPELQARIFESHPELAFWVMNGETPLPLPKKVKSSPYGPGLDLRRALLRRAGLPIDDLKSDYRRRDVGADDLLDACACAFVAWRILNGRSMRFPQDPPRNPRGLRMEINA</sequence>
<keyword evidence="2" id="KW-1185">Reference proteome</keyword>
<comment type="caution">
    <text evidence="1">The sequence shown here is derived from an EMBL/GenBank/DDBJ whole genome shotgun (WGS) entry which is preliminary data.</text>
</comment>
<dbReference type="Proteomes" id="UP000616151">
    <property type="component" value="Unassembled WGS sequence"/>
</dbReference>
<proteinExistence type="predicted"/>
<organism evidence="1 2">
    <name type="scientific">Taklimakanibacter albus</name>
    <dbReference type="NCBI Taxonomy" id="2800327"/>
    <lineage>
        <taxon>Bacteria</taxon>
        <taxon>Pseudomonadati</taxon>
        <taxon>Pseudomonadota</taxon>
        <taxon>Alphaproteobacteria</taxon>
        <taxon>Hyphomicrobiales</taxon>
        <taxon>Aestuariivirgaceae</taxon>
        <taxon>Taklimakanibacter</taxon>
    </lineage>
</organism>
<gene>
    <name evidence="1" type="ORF">JHL16_00870</name>
</gene>
<accession>A0ACC5QXF1</accession>
<evidence type="ECO:0000313" key="1">
    <source>
        <dbReference type="EMBL" id="MBK1864891.1"/>
    </source>
</evidence>
<evidence type="ECO:0000313" key="2">
    <source>
        <dbReference type="Proteomes" id="UP000616151"/>
    </source>
</evidence>